<dbReference type="InterPro" id="IPR016186">
    <property type="entry name" value="C-type_lectin-like/link_sf"/>
</dbReference>
<evidence type="ECO:0000259" key="2">
    <source>
        <dbReference type="PROSITE" id="PS50041"/>
    </source>
</evidence>
<dbReference type="OrthoDB" id="7357196at2759"/>
<dbReference type="PROSITE" id="PS50041">
    <property type="entry name" value="C_TYPE_LECTIN_2"/>
    <property type="match status" value="2"/>
</dbReference>
<dbReference type="Pfam" id="PF00059">
    <property type="entry name" value="Lectin_C"/>
    <property type="match status" value="2"/>
</dbReference>
<evidence type="ECO:0000256" key="1">
    <source>
        <dbReference type="SAM" id="SignalP"/>
    </source>
</evidence>
<feature type="signal peptide" evidence="1">
    <location>
        <begin position="1"/>
        <end position="16"/>
    </location>
</feature>
<reference evidence="3" key="1">
    <citation type="submission" date="2015-09" db="EMBL/GenBank/DDBJ databases">
        <title>De novo assembly of Pectinophora gossypiella (Pink Bollworm) gut transcriptome.</title>
        <authorList>
            <person name="Tassone E.E."/>
        </authorList>
    </citation>
    <scope>NUCLEOTIDE SEQUENCE</scope>
</reference>
<feature type="domain" description="C-type lectin" evidence="2">
    <location>
        <begin position="172"/>
        <end position="300"/>
    </location>
</feature>
<feature type="domain" description="C-type lectin" evidence="2">
    <location>
        <begin position="21"/>
        <end position="147"/>
    </location>
</feature>
<feature type="chain" id="PRO_5009115484" description="C-type lectin domain-containing protein" evidence="1">
    <location>
        <begin position="17"/>
        <end position="315"/>
    </location>
</feature>
<dbReference type="EMBL" id="GDQN01002397">
    <property type="protein sequence ID" value="JAT88657.1"/>
    <property type="molecule type" value="Transcribed_RNA"/>
</dbReference>
<dbReference type="InterPro" id="IPR016187">
    <property type="entry name" value="CTDL_fold"/>
</dbReference>
<keyword evidence="1" id="KW-0732">Signal</keyword>
<dbReference type="InterPro" id="IPR050111">
    <property type="entry name" value="C-type_lectin/snaclec_domain"/>
</dbReference>
<dbReference type="CDD" id="cd00037">
    <property type="entry name" value="CLECT"/>
    <property type="match status" value="1"/>
</dbReference>
<organism evidence="3">
    <name type="scientific">Pectinophora gossypiella</name>
    <name type="common">Cotton pink bollworm</name>
    <name type="synonym">Depressaria gossypiella</name>
    <dbReference type="NCBI Taxonomy" id="13191"/>
    <lineage>
        <taxon>Eukaryota</taxon>
        <taxon>Metazoa</taxon>
        <taxon>Ecdysozoa</taxon>
        <taxon>Arthropoda</taxon>
        <taxon>Hexapoda</taxon>
        <taxon>Insecta</taxon>
        <taxon>Pterygota</taxon>
        <taxon>Neoptera</taxon>
        <taxon>Endopterygota</taxon>
        <taxon>Lepidoptera</taxon>
        <taxon>Glossata</taxon>
        <taxon>Ditrysia</taxon>
        <taxon>Gelechioidea</taxon>
        <taxon>Gelechiidae</taxon>
        <taxon>Apatetrinae</taxon>
        <taxon>Pectinophora</taxon>
    </lineage>
</organism>
<dbReference type="AlphaFoldDB" id="A0A1E1WP12"/>
<dbReference type="SMART" id="SM00034">
    <property type="entry name" value="CLECT"/>
    <property type="match status" value="2"/>
</dbReference>
<proteinExistence type="predicted"/>
<gene>
    <name evidence="3" type="ORF">g.4568</name>
</gene>
<name>A0A1E1WP12_PECGO</name>
<accession>A0A1E1WP12</accession>
<protein>
    <recommendedName>
        <fullName evidence="2">C-type lectin domain-containing protein</fullName>
    </recommendedName>
</protein>
<dbReference type="PANTHER" id="PTHR22803">
    <property type="entry name" value="MANNOSE, PHOSPHOLIPASE, LECTIN RECEPTOR RELATED"/>
    <property type="match status" value="1"/>
</dbReference>
<evidence type="ECO:0000313" key="3">
    <source>
        <dbReference type="EMBL" id="JAT88657.1"/>
    </source>
</evidence>
<dbReference type="Gene3D" id="3.10.100.10">
    <property type="entry name" value="Mannose-Binding Protein A, subunit A"/>
    <property type="match status" value="2"/>
</dbReference>
<dbReference type="SUPFAM" id="SSF56436">
    <property type="entry name" value="C-type lectin-like"/>
    <property type="match status" value="2"/>
</dbReference>
<dbReference type="InterPro" id="IPR001304">
    <property type="entry name" value="C-type_lectin-like"/>
</dbReference>
<sequence>MYRLLVFVCCVFFIDAARHFRSDYTYYNEVDGWMKLHQMPTTWDDARQRCTLEGSVLASPVNNELLQAMKIVIGLSRAKRGVFTGVSDIFSKGDFFSVEGVPIDKITASWAPNEPDNTNDEEHCIAMLPNGTIADVNCNEPYPYICFKKNTPNMPTPYHCGTVDPAYKLDERTHSCYKFHNIGRPWSGAFKTCVAEGGYLAIINSETEAQILRELFAQYPGHVVRAKHKDIAAIGFNKWNDIHSHSWLTIHGQSLDEAGYNIWEPNQPDNATSGEYCGSVFRSAKLNDIWCKDPVPFFCEKLPGSLNEEQEQGSN</sequence>